<evidence type="ECO:0000256" key="12">
    <source>
        <dbReference type="ARBA" id="ARBA00030847"/>
    </source>
</evidence>
<keyword evidence="7" id="KW-0489">Methyltransferase</keyword>
<keyword evidence="9" id="KW-0949">S-adenosyl-L-methionine</keyword>
<dbReference type="GO" id="GO:0008175">
    <property type="term" value="F:tRNA methyltransferase activity"/>
    <property type="evidence" value="ECO:0007669"/>
    <property type="project" value="TreeGrafter"/>
</dbReference>
<dbReference type="EC" id="2.1.1.290" evidence="5"/>
<comment type="caution">
    <text evidence="14">The sequence shown here is derived from an EMBL/GenBank/DDBJ whole genome shotgun (WGS) entry which is preliminary data.</text>
</comment>
<dbReference type="InterPro" id="IPR029063">
    <property type="entry name" value="SAM-dependent_MTases_sf"/>
</dbReference>
<dbReference type="PANTHER" id="PTHR46529:SF1">
    <property type="entry name" value="TRNA WYBUTOSINE-SYNTHESIZING PROTEIN 4"/>
    <property type="match status" value="1"/>
</dbReference>
<dbReference type="GO" id="GO:0031591">
    <property type="term" value="P:wybutosine biosynthetic process"/>
    <property type="evidence" value="ECO:0007669"/>
    <property type="project" value="TreeGrafter"/>
</dbReference>
<evidence type="ECO:0000313" key="14">
    <source>
        <dbReference type="EMBL" id="KAK2723909.1"/>
    </source>
</evidence>
<reference evidence="14" key="1">
    <citation type="submission" date="2023-07" db="EMBL/GenBank/DDBJ databases">
        <title>Chromosome-level genome assembly of Artemia franciscana.</title>
        <authorList>
            <person name="Jo E."/>
        </authorList>
    </citation>
    <scope>NUCLEOTIDE SEQUENCE</scope>
    <source>
        <tissue evidence="14">Whole body</tissue>
    </source>
</reference>
<dbReference type="Gene3D" id="2.120.10.80">
    <property type="entry name" value="Kelch-type beta propeller"/>
    <property type="match status" value="1"/>
</dbReference>
<evidence type="ECO:0000256" key="10">
    <source>
        <dbReference type="ARBA" id="ARBA00022694"/>
    </source>
</evidence>
<dbReference type="SUPFAM" id="SSF53335">
    <property type="entry name" value="S-adenosyl-L-methionine-dependent methyltransferases"/>
    <property type="match status" value="1"/>
</dbReference>
<evidence type="ECO:0000256" key="6">
    <source>
        <dbReference type="ARBA" id="ARBA00018045"/>
    </source>
</evidence>
<accession>A0AA88IB36</accession>
<dbReference type="Proteomes" id="UP001187531">
    <property type="component" value="Unassembled WGS sequence"/>
</dbReference>
<evidence type="ECO:0000256" key="11">
    <source>
        <dbReference type="ARBA" id="ARBA00029750"/>
    </source>
</evidence>
<dbReference type="InterPro" id="IPR007213">
    <property type="entry name" value="Ppm1/Ppm2/Tcmp"/>
</dbReference>
<dbReference type="EMBL" id="JAVRJZ010000004">
    <property type="protein sequence ID" value="KAK2723909.1"/>
    <property type="molecule type" value="Genomic_DNA"/>
</dbReference>
<dbReference type="InterPro" id="IPR011043">
    <property type="entry name" value="Gal_Oxase/kelch_b-propeller"/>
</dbReference>
<comment type="catalytic activity">
    <reaction evidence="1">
        <text>7-[(3S)-3-amino-3-carboxypropyl]wyosine(37) in tRNA(Phe) + S-adenosyl-L-methionine = 7-[(3S)-(3-amino-3-methoxycarbonyl)propyl]wyosine(37) in tRNA(Phe) + S-adenosyl-L-homocysteine</text>
        <dbReference type="Rhea" id="RHEA:36903"/>
        <dbReference type="Rhea" id="RHEA-COMP:10379"/>
        <dbReference type="Rhea" id="RHEA-COMP:11844"/>
        <dbReference type="ChEBI" id="CHEBI:57856"/>
        <dbReference type="ChEBI" id="CHEBI:59789"/>
        <dbReference type="ChEBI" id="CHEBI:73543"/>
        <dbReference type="ChEBI" id="CHEBI:74275"/>
        <dbReference type="EC" id="2.1.1.290"/>
    </reaction>
</comment>
<dbReference type="SUPFAM" id="SSF117281">
    <property type="entry name" value="Kelch motif"/>
    <property type="match status" value="1"/>
</dbReference>
<proteinExistence type="inferred from homology"/>
<evidence type="ECO:0000256" key="9">
    <source>
        <dbReference type="ARBA" id="ARBA00022691"/>
    </source>
</evidence>
<dbReference type="SUPFAM" id="SSF50965">
    <property type="entry name" value="Galactose oxidase, central domain"/>
    <property type="match status" value="1"/>
</dbReference>
<comment type="similarity">
    <text evidence="3">Belongs to the methyltransferase superfamily. LCMT family.</text>
</comment>
<comment type="catalytic activity">
    <reaction evidence="13">
        <text>7-[(3S)-(3-amino-3-methoxycarbonyl)propyl]wyosine(37) in tRNA(Phe) + S-adenosyl-L-methionine + CO2 = wybutosine(37) in tRNA(Phe) + S-adenosyl-L-homocysteine + 2 H(+)</text>
        <dbReference type="Rhea" id="RHEA:37119"/>
        <dbReference type="Rhea" id="RHEA-COMP:11844"/>
        <dbReference type="Rhea" id="RHEA-COMP:11847"/>
        <dbReference type="ChEBI" id="CHEBI:15378"/>
        <dbReference type="ChEBI" id="CHEBI:16526"/>
        <dbReference type="ChEBI" id="CHEBI:57856"/>
        <dbReference type="ChEBI" id="CHEBI:59789"/>
        <dbReference type="ChEBI" id="CHEBI:73544"/>
        <dbReference type="ChEBI" id="CHEBI:74275"/>
        <dbReference type="EC" id="2.3.1.231"/>
    </reaction>
</comment>
<dbReference type="GO" id="GO:0030488">
    <property type="term" value="P:tRNA methylation"/>
    <property type="evidence" value="ECO:0007669"/>
    <property type="project" value="TreeGrafter"/>
</dbReference>
<name>A0AA88IB36_ARTSF</name>
<comment type="pathway">
    <text evidence="2">tRNA modification; wybutosine-tRNA(Phe) biosynthesis.</text>
</comment>
<evidence type="ECO:0000256" key="3">
    <source>
        <dbReference type="ARBA" id="ARBA00010703"/>
    </source>
</evidence>
<evidence type="ECO:0000256" key="4">
    <source>
        <dbReference type="ARBA" id="ARBA00012155"/>
    </source>
</evidence>
<protein>
    <recommendedName>
        <fullName evidence="6">tRNA wybutosine-synthesizing protein 4</fullName>
        <ecNumber evidence="5">2.1.1.290</ecNumber>
        <ecNumber evidence="4">2.3.1.231</ecNumber>
    </recommendedName>
    <alternativeName>
        <fullName evidence="12">tRNA(Phe) (7-(3-amino-3-(methoxycarbonyl)propyl)wyosine(37)-N)-methoxycarbonyltransferase</fullName>
    </alternativeName>
    <alternativeName>
        <fullName evidence="11">tRNA(Phe) (7-(3-amino-3-carboxypropyl)wyosine(37)-O)-methyltransferase</fullName>
    </alternativeName>
</protein>
<keyword evidence="8" id="KW-0808">Transferase</keyword>
<dbReference type="EC" id="2.3.1.231" evidence="4"/>
<dbReference type="AlphaFoldDB" id="A0AA88IB36"/>
<dbReference type="Pfam" id="PF24681">
    <property type="entry name" value="Kelch_KLHDC2_KLHL20_DRC7"/>
    <property type="match status" value="1"/>
</dbReference>
<sequence length="650" mass="73703">MDLHVENKEKLSSNDESVQASNDWSIVSKYSAAHHGYYDDPSLKYFVAKLSRRSPILHRGYWVRAQAVDYVIKWFQSIVEKRDIKDSQILILGAGFNTIPQKYKHTKIRFFEVDLPSVVSRKIAILKEKWNILFPGTDYVSDSDKELRSSHFTIICSDLRKTGELQATLERLGLRKDVPTLIVSEVVLAYLHEKESTDVVNWTGSYFTNAAFFIYEQICPEDPFGQIMCSHFIAQNAALLTIQKRPHVEDHRKRFLSAGWDKAVCATTEEFYWDCIDASEKERISKLEPFDEHEVWIDLLKHYIIAIGLKGEMSLKPGDLGFCERRDIYKDSPVLGTSVKPCKIRRYNFSSAIVSDQVLVIGGFGSKGKQHGRCGDVVSWSRSTNNVTEVALNFDPKLVACVGHTSFAFEASNGQARIIVFGGRSSPLKPIQGTRVLFYDSSKNTMTLERTILVEPEARWRHGMCADASRNLLYISGGLVQDKVFDDVWQLSVDDFRWQKVHRSPALERFSHSMTYWEGKLVIAGGMNSSAELLGDVLLLDLFTKNVEILTHISPIFGHKSLIHDDFLYIIGGIVKNSDFRGVFSINLQTGVIREVRIQEIMTSIFLTYGFEVVEEDCGFLLFGGGGHCFSFGTHFNNNSVFVSKNLLNS</sequence>
<evidence type="ECO:0000256" key="2">
    <source>
        <dbReference type="ARBA" id="ARBA00004797"/>
    </source>
</evidence>
<organism evidence="14 15">
    <name type="scientific">Artemia franciscana</name>
    <name type="common">Brine shrimp</name>
    <name type="synonym">Artemia sanfranciscana</name>
    <dbReference type="NCBI Taxonomy" id="6661"/>
    <lineage>
        <taxon>Eukaryota</taxon>
        <taxon>Metazoa</taxon>
        <taxon>Ecdysozoa</taxon>
        <taxon>Arthropoda</taxon>
        <taxon>Crustacea</taxon>
        <taxon>Branchiopoda</taxon>
        <taxon>Anostraca</taxon>
        <taxon>Artemiidae</taxon>
        <taxon>Artemia</taxon>
    </lineage>
</organism>
<gene>
    <name evidence="14" type="ORF">QYM36_002310</name>
</gene>
<evidence type="ECO:0000313" key="15">
    <source>
        <dbReference type="Proteomes" id="UP001187531"/>
    </source>
</evidence>
<keyword evidence="10" id="KW-0819">tRNA processing</keyword>
<evidence type="ECO:0000256" key="1">
    <source>
        <dbReference type="ARBA" id="ARBA00001806"/>
    </source>
</evidence>
<evidence type="ECO:0000256" key="5">
    <source>
        <dbReference type="ARBA" id="ARBA00012779"/>
    </source>
</evidence>
<evidence type="ECO:0000256" key="8">
    <source>
        <dbReference type="ARBA" id="ARBA00022679"/>
    </source>
</evidence>
<dbReference type="PANTHER" id="PTHR46529">
    <property type="entry name" value="TRNA WYBUTOSINE-SYNTHESIZING PROTEIN 4"/>
    <property type="match status" value="1"/>
</dbReference>
<dbReference type="Pfam" id="PF04072">
    <property type="entry name" value="LCM"/>
    <property type="match status" value="1"/>
</dbReference>
<keyword evidence="15" id="KW-1185">Reference proteome</keyword>
<dbReference type="Gene3D" id="3.40.50.150">
    <property type="entry name" value="Vaccinia Virus protein VP39"/>
    <property type="match status" value="1"/>
</dbReference>
<evidence type="ECO:0000256" key="7">
    <source>
        <dbReference type="ARBA" id="ARBA00022603"/>
    </source>
</evidence>
<evidence type="ECO:0000256" key="13">
    <source>
        <dbReference type="ARBA" id="ARBA00049250"/>
    </source>
</evidence>
<dbReference type="InterPro" id="IPR015915">
    <property type="entry name" value="Kelch-typ_b-propeller"/>
</dbReference>